<dbReference type="EMBL" id="JADAQX010000037">
    <property type="protein sequence ID" value="KAF8822625.1"/>
    <property type="molecule type" value="Genomic_DNA"/>
</dbReference>
<keyword evidence="1" id="KW-0677">Repeat</keyword>
<comment type="caution">
    <text evidence="2">The sequence shown here is derived from an EMBL/GenBank/DDBJ whole genome shotgun (WGS) entry which is preliminary data.</text>
</comment>
<keyword evidence="3" id="KW-1185">Reference proteome</keyword>
<dbReference type="Gene3D" id="2.20.110.10">
    <property type="entry name" value="Histone H3 K4-specific methyltransferase SET7/9 N-terminal domain"/>
    <property type="match status" value="2"/>
</dbReference>
<protein>
    <submittedName>
        <fullName evidence="2">Radial spoke head 1-like protein</fullName>
    </submittedName>
</protein>
<name>A0ABQ7JG44_9APIC</name>
<gene>
    <name evidence="2" type="ORF">IE077_003312</name>
</gene>
<reference evidence="2 3" key="1">
    <citation type="journal article" date="2020" name="bioRxiv">
        <title>Metabolic contributions of an alphaproteobacterial endosymbiont in the apicomplexan Cardiosporidium cionae.</title>
        <authorList>
            <person name="Hunter E.S."/>
            <person name="Paight C.J."/>
            <person name="Lane C.E."/>
        </authorList>
    </citation>
    <scope>NUCLEOTIDE SEQUENCE [LARGE SCALE GENOMIC DNA]</scope>
    <source>
        <strain evidence="2">ESH_2018</strain>
    </source>
</reference>
<dbReference type="InterPro" id="IPR003409">
    <property type="entry name" value="MORN"/>
</dbReference>
<dbReference type="Pfam" id="PF02493">
    <property type="entry name" value="MORN"/>
    <property type="match status" value="5"/>
</dbReference>
<accession>A0ABQ7JG44</accession>
<sequence>MSSKNVIPASSAQFIGYSADKNLGTTHVLHNFTGHGTIRFLNGDSYEGSFANGKRDGNGKYWFKSGGYYEGHYNQGQRSGIGILKLFENSFYAGNFLFGQKYGKGTQKYTNGDTYFGEWKDGKRHGEGVYIFSCGYEQLVGQWNAGDFSEGKWVINDAMQYIGKFKFNEPHGEGKWTFGNGAVIGRSPRENTFLGRPHERESYYEIEALK</sequence>
<evidence type="ECO:0000313" key="2">
    <source>
        <dbReference type="EMBL" id="KAF8822625.1"/>
    </source>
</evidence>
<evidence type="ECO:0000256" key="1">
    <source>
        <dbReference type="ARBA" id="ARBA00022737"/>
    </source>
</evidence>
<dbReference type="SUPFAM" id="SSF82185">
    <property type="entry name" value="Histone H3 K4-specific methyltransferase SET7/9 N-terminal domain"/>
    <property type="match status" value="2"/>
</dbReference>
<dbReference type="PANTHER" id="PTHR43215">
    <property type="entry name" value="RADIAL SPOKE HEAD 1 HOMOLOG"/>
    <property type="match status" value="1"/>
</dbReference>
<proteinExistence type="predicted"/>
<dbReference type="SMART" id="SM00698">
    <property type="entry name" value="MORN"/>
    <property type="match status" value="5"/>
</dbReference>
<organism evidence="2 3">
    <name type="scientific">Cardiosporidium cionae</name>
    <dbReference type="NCBI Taxonomy" id="476202"/>
    <lineage>
        <taxon>Eukaryota</taxon>
        <taxon>Sar</taxon>
        <taxon>Alveolata</taxon>
        <taxon>Apicomplexa</taxon>
        <taxon>Aconoidasida</taxon>
        <taxon>Nephromycida</taxon>
        <taxon>Cardiosporidium</taxon>
    </lineage>
</organism>
<dbReference type="PANTHER" id="PTHR43215:SF14">
    <property type="entry name" value="RADIAL SPOKE HEAD 1 HOMOLOG"/>
    <property type="match status" value="1"/>
</dbReference>
<dbReference type="Proteomes" id="UP000823046">
    <property type="component" value="Unassembled WGS sequence"/>
</dbReference>
<evidence type="ECO:0000313" key="3">
    <source>
        <dbReference type="Proteomes" id="UP000823046"/>
    </source>
</evidence>